<evidence type="ECO:0000313" key="3">
    <source>
        <dbReference type="Proteomes" id="UP000287166"/>
    </source>
</evidence>
<dbReference type="EMBL" id="BFAD01000008">
    <property type="protein sequence ID" value="GBE85563.1"/>
    <property type="molecule type" value="Genomic_DNA"/>
</dbReference>
<gene>
    <name evidence="2" type="ORF">SCP_0800800</name>
</gene>
<sequence>MPGNWWEDAQLSPRANSTALDCTTSDRSASNERWIGSRQSKLDECSKPSLYVEACICDGDVCKVTPDARPPLDTHPPLDAHPSQHTPTSHRLAMCYKYEHFYKCGAPSPPRKPKYFECSLVQRVSGRIVRCADPFTMRYTVDRWCGVCCLKRPKDRRKGQAGFPTCDEARPASPALLLSPHSLSRKPSGLSPSGSSLVMAPTTCPTAER</sequence>
<evidence type="ECO:0000313" key="2">
    <source>
        <dbReference type="EMBL" id="GBE85563.1"/>
    </source>
</evidence>
<feature type="compositionally biased region" description="Polar residues" evidence="1">
    <location>
        <begin position="13"/>
        <end position="24"/>
    </location>
</feature>
<accession>A0A401GTQ9</accession>
<feature type="region of interest" description="Disordered" evidence="1">
    <location>
        <begin position="177"/>
        <end position="209"/>
    </location>
</feature>
<keyword evidence="3" id="KW-1185">Reference proteome</keyword>
<reference evidence="2 3" key="1">
    <citation type="journal article" date="2018" name="Sci. Rep.">
        <title>Genome sequence of the cauliflower mushroom Sparassis crispa (Hanabiratake) and its association with beneficial usage.</title>
        <authorList>
            <person name="Kiyama R."/>
            <person name="Furutani Y."/>
            <person name="Kawaguchi K."/>
            <person name="Nakanishi T."/>
        </authorList>
    </citation>
    <scope>NUCLEOTIDE SEQUENCE [LARGE SCALE GENOMIC DNA]</scope>
</reference>
<name>A0A401GTQ9_9APHY</name>
<evidence type="ECO:0000256" key="1">
    <source>
        <dbReference type="SAM" id="MobiDB-lite"/>
    </source>
</evidence>
<protein>
    <submittedName>
        <fullName evidence="2">Uncharacterized protein</fullName>
    </submittedName>
</protein>
<organism evidence="2 3">
    <name type="scientific">Sparassis crispa</name>
    <dbReference type="NCBI Taxonomy" id="139825"/>
    <lineage>
        <taxon>Eukaryota</taxon>
        <taxon>Fungi</taxon>
        <taxon>Dikarya</taxon>
        <taxon>Basidiomycota</taxon>
        <taxon>Agaricomycotina</taxon>
        <taxon>Agaricomycetes</taxon>
        <taxon>Polyporales</taxon>
        <taxon>Sparassidaceae</taxon>
        <taxon>Sparassis</taxon>
    </lineage>
</organism>
<feature type="compositionally biased region" description="Low complexity" evidence="1">
    <location>
        <begin position="177"/>
        <end position="197"/>
    </location>
</feature>
<dbReference type="RefSeq" id="XP_027616476.1">
    <property type="nucleotide sequence ID" value="XM_027760675.1"/>
</dbReference>
<dbReference type="InParanoid" id="A0A401GTQ9"/>
<dbReference type="GeneID" id="38782480"/>
<proteinExistence type="predicted"/>
<dbReference type="Proteomes" id="UP000287166">
    <property type="component" value="Unassembled WGS sequence"/>
</dbReference>
<feature type="region of interest" description="Disordered" evidence="1">
    <location>
        <begin position="1"/>
        <end position="24"/>
    </location>
</feature>
<dbReference type="AlphaFoldDB" id="A0A401GTQ9"/>
<comment type="caution">
    <text evidence="2">The sequence shown here is derived from an EMBL/GenBank/DDBJ whole genome shotgun (WGS) entry which is preliminary data.</text>
</comment>